<evidence type="ECO:0000313" key="3">
    <source>
        <dbReference type="Proteomes" id="UP000321798"/>
    </source>
</evidence>
<keyword evidence="3" id="KW-1185">Reference proteome</keyword>
<comment type="caution">
    <text evidence="2">The sequence shown here is derived from an EMBL/GenBank/DDBJ whole genome shotgun (WGS) entry which is preliminary data.</text>
</comment>
<dbReference type="EMBL" id="BKAL01000008">
    <property type="protein sequence ID" value="GEP69876.1"/>
    <property type="molecule type" value="Genomic_DNA"/>
</dbReference>
<feature type="signal peptide" evidence="1">
    <location>
        <begin position="1"/>
        <end position="30"/>
    </location>
</feature>
<evidence type="ECO:0000256" key="1">
    <source>
        <dbReference type="SAM" id="SignalP"/>
    </source>
</evidence>
<evidence type="ECO:0000313" key="2">
    <source>
        <dbReference type="EMBL" id="GEP69876.1"/>
    </source>
</evidence>
<proteinExistence type="predicted"/>
<evidence type="ECO:0008006" key="4">
    <source>
        <dbReference type="Google" id="ProtNLM"/>
    </source>
</evidence>
<sequence>MRTSSRPAARAAAVTTAVVLLTALAAPSWAATGTGVAADEPSGNPTVTVDGDTTTITVDTARVQEMCTRVPQAVQRLDDLVARIQGDASTKGSTAWLHAQADTARGQGRDAVANRMDNRAELRAGRVTNLQATADRLRQLDSSVCSQLDAS</sequence>
<dbReference type="AlphaFoldDB" id="A0A512PFB6"/>
<dbReference type="RefSeq" id="WP_146953622.1">
    <property type="nucleotide sequence ID" value="NZ_BAABBJ010000001.1"/>
</dbReference>
<accession>A0A512PFB6</accession>
<dbReference type="Proteomes" id="UP000321798">
    <property type="component" value="Unassembled WGS sequence"/>
</dbReference>
<organism evidence="2 3">
    <name type="scientific">Cellulomonas soli</name>
    <dbReference type="NCBI Taxonomy" id="931535"/>
    <lineage>
        <taxon>Bacteria</taxon>
        <taxon>Bacillati</taxon>
        <taxon>Actinomycetota</taxon>
        <taxon>Actinomycetes</taxon>
        <taxon>Micrococcales</taxon>
        <taxon>Cellulomonadaceae</taxon>
        <taxon>Cellulomonas</taxon>
    </lineage>
</organism>
<dbReference type="OrthoDB" id="3696905at2"/>
<gene>
    <name evidence="2" type="ORF">CSO01_25910</name>
</gene>
<feature type="chain" id="PRO_5021790358" description="Secreted protein" evidence="1">
    <location>
        <begin position="31"/>
        <end position="151"/>
    </location>
</feature>
<reference evidence="2 3" key="1">
    <citation type="submission" date="2019-07" db="EMBL/GenBank/DDBJ databases">
        <title>Whole genome shotgun sequence of Cellulomonas soli NBRC 109434.</title>
        <authorList>
            <person name="Hosoyama A."/>
            <person name="Uohara A."/>
            <person name="Ohji S."/>
            <person name="Ichikawa N."/>
        </authorList>
    </citation>
    <scope>NUCLEOTIDE SEQUENCE [LARGE SCALE GENOMIC DNA]</scope>
    <source>
        <strain evidence="2 3">NBRC 109434</strain>
    </source>
</reference>
<name>A0A512PFB6_9CELL</name>
<protein>
    <recommendedName>
        <fullName evidence="4">Secreted protein</fullName>
    </recommendedName>
</protein>
<keyword evidence="1" id="KW-0732">Signal</keyword>